<dbReference type="KEGG" id="pna:Pnap_0408"/>
<dbReference type="HOGENOM" id="CLU_2937723_0_0_4"/>
<dbReference type="AlphaFoldDB" id="A1VJA3"/>
<reference evidence="2" key="1">
    <citation type="journal article" date="2009" name="Environ. Microbiol.">
        <title>The genome of Polaromonas naphthalenivorans strain CJ2, isolated from coal tar-contaminated sediment, reveals physiological and metabolic versatility and evolution through extensive horizontal gene transfer.</title>
        <authorList>
            <person name="Yagi J.M."/>
            <person name="Sims D."/>
            <person name="Brettin T."/>
            <person name="Bruce D."/>
            <person name="Madsen E.L."/>
        </authorList>
    </citation>
    <scope>NUCLEOTIDE SEQUENCE [LARGE SCALE GENOMIC DNA]</scope>
    <source>
        <strain evidence="2">CJ2</strain>
    </source>
</reference>
<accession>A1VJA3</accession>
<name>A1VJA3_POLNA</name>
<proteinExistence type="predicted"/>
<dbReference type="EMBL" id="CP000529">
    <property type="protein sequence ID" value="ABM35731.1"/>
    <property type="molecule type" value="Genomic_DNA"/>
</dbReference>
<sequence>MRALLLQVFYSNPVAHAWDELREKFFHNRVLHSLYALEEQLTLTLNTLELDPGRVNSIVS</sequence>
<evidence type="ECO:0000313" key="1">
    <source>
        <dbReference type="EMBL" id="ABM35731.1"/>
    </source>
</evidence>
<organism evidence="1 2">
    <name type="scientific">Polaromonas naphthalenivorans (strain CJ2)</name>
    <dbReference type="NCBI Taxonomy" id="365044"/>
    <lineage>
        <taxon>Bacteria</taxon>
        <taxon>Pseudomonadati</taxon>
        <taxon>Pseudomonadota</taxon>
        <taxon>Betaproteobacteria</taxon>
        <taxon>Burkholderiales</taxon>
        <taxon>Comamonadaceae</taxon>
        <taxon>Polaromonas</taxon>
    </lineage>
</organism>
<dbReference type="OrthoDB" id="5296404at2"/>
<gene>
    <name evidence="1" type="ordered locus">Pnap_0408</name>
</gene>
<dbReference type="Proteomes" id="UP000000644">
    <property type="component" value="Chromosome"/>
</dbReference>
<evidence type="ECO:0000313" key="2">
    <source>
        <dbReference type="Proteomes" id="UP000000644"/>
    </source>
</evidence>
<protein>
    <submittedName>
        <fullName evidence="1">Uncharacterized protein</fullName>
    </submittedName>
</protein>
<dbReference type="RefSeq" id="WP_011799834.1">
    <property type="nucleotide sequence ID" value="NC_008781.1"/>
</dbReference>
<keyword evidence="2" id="KW-1185">Reference proteome</keyword>